<sequence length="111" mass="12104">MTSRFFARQRTVEGTSNRLGKDLRSAVDDANYLLQDMANTTAEEFATAATRIGEKVAEARDRFDDARLAVSKKARVAADATQEYVLDNPWKLIGVAAAVGLIIGVLASSRR</sequence>
<name>A0A1A8XHF6_9PROT</name>
<dbReference type="PANTHER" id="PTHR35893">
    <property type="entry name" value="INNER MEMBRANE PROTEIN-RELATED"/>
    <property type="match status" value="1"/>
</dbReference>
<dbReference type="STRING" id="1860102.ACCAA_130089"/>
<dbReference type="GO" id="GO:0043022">
    <property type="term" value="F:ribosome binding"/>
    <property type="evidence" value="ECO:0007669"/>
    <property type="project" value="InterPro"/>
</dbReference>
<dbReference type="PANTHER" id="PTHR35893:SF3">
    <property type="entry name" value="INNER MEMBRANE PROTEIN"/>
    <property type="match status" value="1"/>
</dbReference>
<evidence type="ECO:0000313" key="2">
    <source>
        <dbReference type="EMBL" id="SBT04126.1"/>
    </source>
</evidence>
<dbReference type="Pfam" id="PF19029">
    <property type="entry name" value="DUF883_C"/>
    <property type="match status" value="1"/>
</dbReference>
<dbReference type="Proteomes" id="UP000199169">
    <property type="component" value="Unassembled WGS sequence"/>
</dbReference>
<reference evidence="2 3" key="1">
    <citation type="submission" date="2016-06" db="EMBL/GenBank/DDBJ databases">
        <authorList>
            <person name="Kjaerup R.B."/>
            <person name="Dalgaard T.S."/>
            <person name="Juul-Madsen H.R."/>
        </authorList>
    </citation>
    <scope>NUCLEOTIDE SEQUENCE [LARGE SCALE GENOMIC DNA]</scope>
    <source>
        <strain evidence="2">3</strain>
    </source>
</reference>
<feature type="domain" description="DUF883" evidence="1">
    <location>
        <begin position="81"/>
        <end position="110"/>
    </location>
</feature>
<dbReference type="InterPro" id="IPR043605">
    <property type="entry name" value="DUF883_C"/>
</dbReference>
<dbReference type="RefSeq" id="WP_186405841.1">
    <property type="nucleotide sequence ID" value="NZ_FLQX01000035.1"/>
</dbReference>
<dbReference type="InterPro" id="IPR010279">
    <property type="entry name" value="YqjD/ElaB"/>
</dbReference>
<gene>
    <name evidence="2" type="ORF">ACCAA_130089</name>
</gene>
<accession>A0A1A8XHF6</accession>
<organism evidence="2 3">
    <name type="scientific">Candidatus Accumulibacter aalborgensis</name>
    <dbReference type="NCBI Taxonomy" id="1860102"/>
    <lineage>
        <taxon>Bacteria</taxon>
        <taxon>Pseudomonadati</taxon>
        <taxon>Pseudomonadota</taxon>
        <taxon>Betaproteobacteria</taxon>
        <taxon>Candidatus Accumulibacter</taxon>
    </lineage>
</organism>
<dbReference type="AlphaFoldDB" id="A0A1A8XHF6"/>
<evidence type="ECO:0000313" key="3">
    <source>
        <dbReference type="Proteomes" id="UP000199169"/>
    </source>
</evidence>
<keyword evidence="3" id="KW-1185">Reference proteome</keyword>
<dbReference type="EMBL" id="FLQX01000035">
    <property type="protein sequence ID" value="SBT04126.1"/>
    <property type="molecule type" value="Genomic_DNA"/>
</dbReference>
<protein>
    <recommendedName>
        <fullName evidence="1">DUF883 domain-containing protein</fullName>
    </recommendedName>
</protein>
<evidence type="ECO:0000259" key="1">
    <source>
        <dbReference type="Pfam" id="PF19029"/>
    </source>
</evidence>
<proteinExistence type="predicted"/>